<proteinExistence type="predicted"/>
<accession>A0A4Y9J5D4</accession>
<keyword evidence="1" id="KW-0560">Oxidoreductase</keyword>
<protein>
    <recommendedName>
        <fullName evidence="2">Acyl-CoA dehydrogenase C-terminal domain-containing protein</fullName>
    </recommendedName>
</protein>
<gene>
    <name evidence="3" type="ORF">E4T82_12230</name>
</gene>
<organism evidence="3 4">
    <name type="scientific">Streptococcus cuniculi</name>
    <dbReference type="NCBI Taxonomy" id="1432788"/>
    <lineage>
        <taxon>Bacteria</taxon>
        <taxon>Bacillati</taxon>
        <taxon>Bacillota</taxon>
        <taxon>Bacilli</taxon>
        <taxon>Lactobacillales</taxon>
        <taxon>Streptococcaceae</taxon>
        <taxon>Streptococcus</taxon>
    </lineage>
</organism>
<dbReference type="Gene3D" id="1.20.140.10">
    <property type="entry name" value="Butyryl-CoA Dehydrogenase, subunit A, domain 3"/>
    <property type="match status" value="1"/>
</dbReference>
<comment type="caution">
    <text evidence="3">The sequence shown here is derived from an EMBL/GenBank/DDBJ whole genome shotgun (WGS) entry which is preliminary data.</text>
</comment>
<dbReference type="EMBL" id="SPPD01000096">
    <property type="protein sequence ID" value="TFU96002.1"/>
    <property type="molecule type" value="Genomic_DNA"/>
</dbReference>
<evidence type="ECO:0000256" key="1">
    <source>
        <dbReference type="ARBA" id="ARBA00023002"/>
    </source>
</evidence>
<dbReference type="InterPro" id="IPR013107">
    <property type="entry name" value="Acyl-CoA_DH_C"/>
</dbReference>
<dbReference type="Pfam" id="PF08028">
    <property type="entry name" value="Acyl-CoA_dh_2"/>
    <property type="match status" value="1"/>
</dbReference>
<evidence type="ECO:0000313" key="4">
    <source>
        <dbReference type="Proteomes" id="UP000297253"/>
    </source>
</evidence>
<evidence type="ECO:0000313" key="3">
    <source>
        <dbReference type="EMBL" id="TFU96002.1"/>
    </source>
</evidence>
<reference evidence="3 4" key="1">
    <citation type="submission" date="2019-03" db="EMBL/GenBank/DDBJ databases">
        <title>Diversity of the mouse oral microbiome.</title>
        <authorList>
            <person name="Joseph S."/>
            <person name="Aduse-Opoku J."/>
            <person name="Curtis M."/>
            <person name="Wade W."/>
            <person name="Hashim A."/>
        </authorList>
    </citation>
    <scope>NUCLEOTIDE SEQUENCE [LARGE SCALE GENOMIC DNA]</scope>
    <source>
        <strain evidence="3 4">WM131</strain>
    </source>
</reference>
<dbReference type="OrthoDB" id="1170793at2"/>
<name>A0A4Y9J5D4_9STRE</name>
<sequence>PYCGLYAAREDSTINRVWRDFHTASQHALLLP</sequence>
<dbReference type="AlphaFoldDB" id="A0A4Y9J5D4"/>
<feature type="non-terminal residue" evidence="3">
    <location>
        <position position="1"/>
    </location>
</feature>
<dbReference type="GO" id="GO:0016491">
    <property type="term" value="F:oxidoreductase activity"/>
    <property type="evidence" value="ECO:0007669"/>
    <property type="project" value="UniProtKB-KW"/>
</dbReference>
<dbReference type="Proteomes" id="UP000297253">
    <property type="component" value="Unassembled WGS sequence"/>
</dbReference>
<evidence type="ECO:0000259" key="2">
    <source>
        <dbReference type="Pfam" id="PF08028"/>
    </source>
</evidence>
<feature type="domain" description="Acyl-CoA dehydrogenase C-terminal" evidence="2">
    <location>
        <begin position="4"/>
        <end position="30"/>
    </location>
</feature>